<evidence type="ECO:0000313" key="3">
    <source>
        <dbReference type="Proteomes" id="UP000799436"/>
    </source>
</evidence>
<accession>A0A6G1LLC1</accession>
<proteinExistence type="predicted"/>
<evidence type="ECO:0000256" key="1">
    <source>
        <dbReference type="SAM" id="MobiDB-lite"/>
    </source>
</evidence>
<dbReference type="EMBL" id="ML995812">
    <property type="protein sequence ID" value="KAF2772964.1"/>
    <property type="molecule type" value="Genomic_DNA"/>
</dbReference>
<feature type="compositionally biased region" description="Polar residues" evidence="1">
    <location>
        <begin position="212"/>
        <end position="222"/>
    </location>
</feature>
<sequence>MRSPEGNGEFKATNTLLSVLKPQRCIKGLLTPRQMNISFFLRALAKRDSRKPANNTQIQTFWTQIFSIHFKITDEDIRISTVSTLPNMTSFTTKFTLYALTASASFALAMPVASPVPDDATFWARAKVGYNAFAARGVDLNNTVSDGGFHLNNTVSARDVHTANAAPAAGDGAPAQGFNRNNAAAGPGVNINKLAPPLMPVPSPGGDLDNGAPSQGVNTNNAAAGPGGEDSTAAAPGGDMGSPVAARGVHLNNTFRARDEQTDASFWARDTHLNLTDATFAVHQNNSAPAI</sequence>
<reference evidence="2" key="1">
    <citation type="journal article" date="2020" name="Stud. Mycol.">
        <title>101 Dothideomycetes genomes: a test case for predicting lifestyles and emergence of pathogens.</title>
        <authorList>
            <person name="Haridas S."/>
            <person name="Albert R."/>
            <person name="Binder M."/>
            <person name="Bloem J."/>
            <person name="Labutti K."/>
            <person name="Salamov A."/>
            <person name="Andreopoulos B."/>
            <person name="Baker S."/>
            <person name="Barry K."/>
            <person name="Bills G."/>
            <person name="Bluhm B."/>
            <person name="Cannon C."/>
            <person name="Castanera R."/>
            <person name="Culley D."/>
            <person name="Daum C."/>
            <person name="Ezra D."/>
            <person name="Gonzalez J."/>
            <person name="Henrissat B."/>
            <person name="Kuo A."/>
            <person name="Liang C."/>
            <person name="Lipzen A."/>
            <person name="Lutzoni F."/>
            <person name="Magnuson J."/>
            <person name="Mondo S."/>
            <person name="Nolan M."/>
            <person name="Ohm R."/>
            <person name="Pangilinan J."/>
            <person name="Park H.-J."/>
            <person name="Ramirez L."/>
            <person name="Alfaro M."/>
            <person name="Sun H."/>
            <person name="Tritt A."/>
            <person name="Yoshinaga Y."/>
            <person name="Zwiers L.-H."/>
            <person name="Turgeon B."/>
            <person name="Goodwin S."/>
            <person name="Spatafora J."/>
            <person name="Crous P."/>
            <person name="Grigoriev I."/>
        </authorList>
    </citation>
    <scope>NUCLEOTIDE SEQUENCE</scope>
    <source>
        <strain evidence="2">CBS 116005</strain>
    </source>
</reference>
<feature type="region of interest" description="Disordered" evidence="1">
    <location>
        <begin position="200"/>
        <end position="246"/>
    </location>
</feature>
<gene>
    <name evidence="2" type="ORF">EJ03DRAFT_150399</name>
</gene>
<dbReference type="Proteomes" id="UP000799436">
    <property type="component" value="Unassembled WGS sequence"/>
</dbReference>
<dbReference type="OrthoDB" id="10431021at2759"/>
<dbReference type="AlphaFoldDB" id="A0A6G1LLC1"/>
<name>A0A6G1LLC1_9PEZI</name>
<organism evidence="2 3">
    <name type="scientific">Teratosphaeria nubilosa</name>
    <dbReference type="NCBI Taxonomy" id="161662"/>
    <lineage>
        <taxon>Eukaryota</taxon>
        <taxon>Fungi</taxon>
        <taxon>Dikarya</taxon>
        <taxon>Ascomycota</taxon>
        <taxon>Pezizomycotina</taxon>
        <taxon>Dothideomycetes</taxon>
        <taxon>Dothideomycetidae</taxon>
        <taxon>Mycosphaerellales</taxon>
        <taxon>Teratosphaeriaceae</taxon>
        <taxon>Teratosphaeria</taxon>
    </lineage>
</organism>
<keyword evidence="3" id="KW-1185">Reference proteome</keyword>
<protein>
    <submittedName>
        <fullName evidence="2">Uncharacterized protein</fullName>
    </submittedName>
</protein>
<evidence type="ECO:0000313" key="2">
    <source>
        <dbReference type="EMBL" id="KAF2772964.1"/>
    </source>
</evidence>